<dbReference type="PRINTS" id="PR00355">
    <property type="entry name" value="ADRENODOXIN"/>
</dbReference>
<sequence>MVEVTFVEADGSRRVVSATIGLSLMEVARNDGVRGIEAECGGACACSTCHVYVAGDWVARMPERSPIEEDMLDFAHEPDPTTSRLACQIPISEDLDGLIISVPERQC</sequence>
<dbReference type="InterPro" id="IPR012675">
    <property type="entry name" value="Beta-grasp_dom_sf"/>
</dbReference>
<evidence type="ECO:0000256" key="6">
    <source>
        <dbReference type="ARBA" id="ARBA00034078"/>
    </source>
</evidence>
<dbReference type="PROSITE" id="PS00814">
    <property type="entry name" value="ADX"/>
    <property type="match status" value="1"/>
</dbReference>
<dbReference type="OrthoDB" id="9799640at2"/>
<evidence type="ECO:0000256" key="3">
    <source>
        <dbReference type="ARBA" id="ARBA00022723"/>
    </source>
</evidence>
<evidence type="ECO:0000313" key="8">
    <source>
        <dbReference type="Proteomes" id="UP000030960"/>
    </source>
</evidence>
<keyword evidence="4" id="KW-0408">Iron</keyword>
<dbReference type="RefSeq" id="WP_043144468.1">
    <property type="nucleotide sequence ID" value="NZ_AP022338.1"/>
</dbReference>
<dbReference type="PROSITE" id="PS51085">
    <property type="entry name" value="2FE2S_FER_2"/>
    <property type="match status" value="1"/>
</dbReference>
<dbReference type="GeneID" id="66502628"/>
<dbReference type="InterPro" id="IPR001055">
    <property type="entry name" value="Adrenodoxin-like"/>
</dbReference>
<protein>
    <submittedName>
        <fullName evidence="7">Iron-sulfur cluster-binding protein</fullName>
    </submittedName>
</protein>
<dbReference type="GO" id="GO:0009055">
    <property type="term" value="F:electron transfer activity"/>
    <property type="evidence" value="ECO:0007669"/>
    <property type="project" value="TreeGrafter"/>
</dbReference>
<dbReference type="PANTHER" id="PTHR23426:SF65">
    <property type="entry name" value="FERREDOXIN-2, MITOCHONDRIAL"/>
    <property type="match status" value="1"/>
</dbReference>
<dbReference type="SUPFAM" id="SSF54292">
    <property type="entry name" value="2Fe-2S ferredoxin-like"/>
    <property type="match status" value="1"/>
</dbReference>
<organism evidence="7 8">
    <name type="scientific">Mameliella alba</name>
    <dbReference type="NCBI Taxonomy" id="561184"/>
    <lineage>
        <taxon>Bacteria</taxon>
        <taxon>Pseudomonadati</taxon>
        <taxon>Pseudomonadota</taxon>
        <taxon>Alphaproteobacteria</taxon>
        <taxon>Rhodobacterales</taxon>
        <taxon>Roseobacteraceae</taxon>
        <taxon>Mameliella</taxon>
    </lineage>
</organism>
<dbReference type="PANTHER" id="PTHR23426">
    <property type="entry name" value="FERREDOXIN/ADRENODOXIN"/>
    <property type="match status" value="1"/>
</dbReference>
<comment type="similarity">
    <text evidence="1">Belongs to the adrenodoxin/putidaredoxin family.</text>
</comment>
<evidence type="ECO:0000256" key="2">
    <source>
        <dbReference type="ARBA" id="ARBA00022714"/>
    </source>
</evidence>
<dbReference type="Gene3D" id="3.10.20.30">
    <property type="match status" value="1"/>
</dbReference>
<accession>A0A225PRS4</accession>
<dbReference type="CDD" id="cd00207">
    <property type="entry name" value="fer2"/>
    <property type="match status" value="1"/>
</dbReference>
<accession>A0A0B3RU83</accession>
<dbReference type="AlphaFoldDB" id="A0A0B3RU83"/>
<accession>A0A225QP70</accession>
<dbReference type="GO" id="GO:0051537">
    <property type="term" value="F:2 iron, 2 sulfur cluster binding"/>
    <property type="evidence" value="ECO:0007669"/>
    <property type="project" value="UniProtKB-KW"/>
</dbReference>
<evidence type="ECO:0000256" key="1">
    <source>
        <dbReference type="ARBA" id="ARBA00010914"/>
    </source>
</evidence>
<evidence type="ECO:0000256" key="5">
    <source>
        <dbReference type="ARBA" id="ARBA00023014"/>
    </source>
</evidence>
<name>A0A0B3RU83_9RHOB</name>
<gene>
    <name evidence="7" type="ORF">OA50_03820</name>
</gene>
<evidence type="ECO:0000256" key="4">
    <source>
        <dbReference type="ARBA" id="ARBA00023004"/>
    </source>
</evidence>
<dbReference type="Proteomes" id="UP000030960">
    <property type="component" value="Unassembled WGS sequence"/>
</dbReference>
<dbReference type="GO" id="GO:0046872">
    <property type="term" value="F:metal ion binding"/>
    <property type="evidence" value="ECO:0007669"/>
    <property type="project" value="UniProtKB-KW"/>
</dbReference>
<reference evidence="7 8" key="1">
    <citation type="submission" date="2014-10" db="EMBL/GenBank/DDBJ databases">
        <title>Genome sequence of Ponticoccus sp. strain UMTAT08 isolated from clonal culture of toxic dinoflagellate Alexandrium tamiyavanichii.</title>
        <authorList>
            <person name="Gan H.Y."/>
            <person name="Muhd D.-D."/>
            <person name="Mohd Noor M.E."/>
            <person name="Yeong Y.S."/>
            <person name="Usup G."/>
        </authorList>
    </citation>
    <scope>NUCLEOTIDE SEQUENCE [LARGE SCALE GENOMIC DNA]</scope>
    <source>
        <strain evidence="7 8">UMTAT08</strain>
    </source>
</reference>
<dbReference type="GO" id="GO:0140647">
    <property type="term" value="P:P450-containing electron transport chain"/>
    <property type="evidence" value="ECO:0007669"/>
    <property type="project" value="InterPro"/>
</dbReference>
<dbReference type="EMBL" id="JSUQ01000016">
    <property type="protein sequence ID" value="KHQ51657.1"/>
    <property type="molecule type" value="Genomic_DNA"/>
</dbReference>
<dbReference type="InterPro" id="IPR036010">
    <property type="entry name" value="2Fe-2S_ferredoxin-like_sf"/>
</dbReference>
<keyword evidence="2" id="KW-0001">2Fe-2S</keyword>
<comment type="cofactor">
    <cofactor evidence="6">
        <name>[2Fe-2S] cluster</name>
        <dbReference type="ChEBI" id="CHEBI:190135"/>
    </cofactor>
</comment>
<proteinExistence type="inferred from homology"/>
<keyword evidence="3" id="KW-0479">Metal-binding</keyword>
<keyword evidence="8" id="KW-1185">Reference proteome</keyword>
<dbReference type="PATRIC" id="fig|1515334.3.peg.3847"/>
<evidence type="ECO:0000313" key="7">
    <source>
        <dbReference type="EMBL" id="KHQ51657.1"/>
    </source>
</evidence>
<keyword evidence="5" id="KW-0411">Iron-sulfur</keyword>
<dbReference type="Pfam" id="PF00111">
    <property type="entry name" value="Fer2"/>
    <property type="match status" value="1"/>
</dbReference>
<dbReference type="InterPro" id="IPR018298">
    <property type="entry name" value="Adrenodoxin_Fe-S_BS"/>
</dbReference>
<comment type="caution">
    <text evidence="7">The sequence shown here is derived from an EMBL/GenBank/DDBJ whole genome shotgun (WGS) entry which is preliminary data.</text>
</comment>
<dbReference type="InterPro" id="IPR001041">
    <property type="entry name" value="2Fe-2S_ferredoxin-type"/>
</dbReference>